<proteinExistence type="predicted"/>
<reference evidence="2" key="1">
    <citation type="submission" date="2016-07" db="EMBL/GenBank/DDBJ databases">
        <authorList>
            <person name="Bretaudeau A."/>
        </authorList>
    </citation>
    <scope>NUCLEOTIDE SEQUENCE</scope>
    <source>
        <strain evidence="2">Rice</strain>
        <tissue evidence="2">Whole body</tissue>
    </source>
</reference>
<name>A0A2H1VUU7_SPOFR</name>
<dbReference type="EMBL" id="ODYU01004577">
    <property type="protein sequence ID" value="SOQ44593.1"/>
    <property type="molecule type" value="Genomic_DNA"/>
</dbReference>
<gene>
    <name evidence="2" type="ORF">SFRICE_015736</name>
</gene>
<evidence type="ECO:0000256" key="1">
    <source>
        <dbReference type="SAM" id="MobiDB-lite"/>
    </source>
</evidence>
<dbReference type="AlphaFoldDB" id="A0A2H1VUU7"/>
<feature type="region of interest" description="Disordered" evidence="1">
    <location>
        <begin position="46"/>
        <end position="73"/>
    </location>
</feature>
<evidence type="ECO:0000313" key="2">
    <source>
        <dbReference type="EMBL" id="SOQ44593.1"/>
    </source>
</evidence>
<sequence length="109" mass="12197">MVRKKVGRKIRSHPSYLVPPPTTTLRRRSYTYTKYKRSTGNFAAGAAGGGCGAPRSAPATPLQLEPHPRSTKHDKMHHTYLVILLREGFYVNCTLLRNGTVSNTQSRMK</sequence>
<accession>A0A2H1VUU7</accession>
<organism evidence="2">
    <name type="scientific">Spodoptera frugiperda</name>
    <name type="common">Fall armyworm</name>
    <dbReference type="NCBI Taxonomy" id="7108"/>
    <lineage>
        <taxon>Eukaryota</taxon>
        <taxon>Metazoa</taxon>
        <taxon>Ecdysozoa</taxon>
        <taxon>Arthropoda</taxon>
        <taxon>Hexapoda</taxon>
        <taxon>Insecta</taxon>
        <taxon>Pterygota</taxon>
        <taxon>Neoptera</taxon>
        <taxon>Endopterygota</taxon>
        <taxon>Lepidoptera</taxon>
        <taxon>Glossata</taxon>
        <taxon>Ditrysia</taxon>
        <taxon>Noctuoidea</taxon>
        <taxon>Noctuidae</taxon>
        <taxon>Amphipyrinae</taxon>
        <taxon>Spodoptera</taxon>
    </lineage>
</organism>
<feature type="compositionally biased region" description="Basic residues" evidence="1">
    <location>
        <begin position="1"/>
        <end position="12"/>
    </location>
</feature>
<protein>
    <submittedName>
        <fullName evidence="2">SFRICE_015736</fullName>
    </submittedName>
</protein>
<feature type="region of interest" description="Disordered" evidence="1">
    <location>
        <begin position="1"/>
        <end position="23"/>
    </location>
</feature>